<gene>
    <name evidence="2" type="ORF">SAMN05660862_2028</name>
</gene>
<dbReference type="InterPro" id="IPR016181">
    <property type="entry name" value="Acyl_CoA_acyltransferase"/>
</dbReference>
<organism evidence="2 3">
    <name type="scientific">Sphingobacterium psychroaquaticum</name>
    <dbReference type="NCBI Taxonomy" id="561061"/>
    <lineage>
        <taxon>Bacteria</taxon>
        <taxon>Pseudomonadati</taxon>
        <taxon>Bacteroidota</taxon>
        <taxon>Sphingobacteriia</taxon>
        <taxon>Sphingobacteriales</taxon>
        <taxon>Sphingobacteriaceae</taxon>
        <taxon>Sphingobacterium</taxon>
    </lineage>
</organism>
<dbReference type="Gene3D" id="3.40.630.30">
    <property type="match status" value="1"/>
</dbReference>
<dbReference type="SUPFAM" id="SSF55729">
    <property type="entry name" value="Acyl-CoA N-acyltransferases (Nat)"/>
    <property type="match status" value="1"/>
</dbReference>
<dbReference type="AlphaFoldDB" id="A0A1X7JQX0"/>
<dbReference type="PROSITE" id="PS51186">
    <property type="entry name" value="GNAT"/>
    <property type="match status" value="1"/>
</dbReference>
<dbReference type="STRING" id="561061.SAMN05660862_2028"/>
<feature type="domain" description="N-acetyltransferase" evidence="1">
    <location>
        <begin position="12"/>
        <end position="169"/>
    </location>
</feature>
<protein>
    <submittedName>
        <fullName evidence="2">Ribosomal-protein-alanine N-acetyltransferase</fullName>
    </submittedName>
</protein>
<dbReference type="Proteomes" id="UP000192980">
    <property type="component" value="Unassembled WGS sequence"/>
</dbReference>
<proteinExistence type="predicted"/>
<name>A0A1X7JQX0_9SPHI</name>
<dbReference type="EMBL" id="FXAU01000003">
    <property type="protein sequence ID" value="SMG30336.1"/>
    <property type="molecule type" value="Genomic_DNA"/>
</dbReference>
<dbReference type="PANTHER" id="PTHR43792:SF9">
    <property type="entry name" value="RIBOSOMAL-PROTEIN-ALANINE ACETYLTRANSFERASE"/>
    <property type="match status" value="1"/>
</dbReference>
<dbReference type="RefSeq" id="WP_085472769.1">
    <property type="nucleotide sequence ID" value="NZ_FXAU01000003.1"/>
</dbReference>
<dbReference type="GO" id="GO:0005737">
    <property type="term" value="C:cytoplasm"/>
    <property type="evidence" value="ECO:0007669"/>
    <property type="project" value="TreeGrafter"/>
</dbReference>
<dbReference type="Pfam" id="PF13302">
    <property type="entry name" value="Acetyltransf_3"/>
    <property type="match status" value="1"/>
</dbReference>
<dbReference type="CDD" id="cd04301">
    <property type="entry name" value="NAT_SF"/>
    <property type="match status" value="1"/>
</dbReference>
<keyword evidence="3" id="KW-1185">Reference proteome</keyword>
<dbReference type="PANTHER" id="PTHR43792">
    <property type="entry name" value="GNAT FAMILY, PUTATIVE (AFU_ORTHOLOGUE AFUA_3G00765)-RELATED-RELATED"/>
    <property type="match status" value="1"/>
</dbReference>
<dbReference type="InterPro" id="IPR000182">
    <property type="entry name" value="GNAT_dom"/>
</dbReference>
<dbReference type="InterPro" id="IPR051531">
    <property type="entry name" value="N-acetyltransferase"/>
</dbReference>
<evidence type="ECO:0000313" key="2">
    <source>
        <dbReference type="EMBL" id="SMG30336.1"/>
    </source>
</evidence>
<evidence type="ECO:0000259" key="1">
    <source>
        <dbReference type="PROSITE" id="PS51186"/>
    </source>
</evidence>
<dbReference type="OrthoDB" id="9811523at2"/>
<keyword evidence="2" id="KW-0808">Transferase</keyword>
<sequence>MIFLPEIETQRLILRELRDEDAAAIYAYFSQDAVTEFYDLETFTSIRQARSLLKLWKNLYVKRGGMRWGIVLKGEDDQVIGTCGYHAWSKIHNRAEIGYELDPTYWGQGLMTEAIEAIVRYGKNAIKLRRIEAFIDPANRSSGRVLEKVGMESEGILRDYYFEKGRFVDAEIYSIINKEN</sequence>
<accession>A0A1X7JQX0</accession>
<reference evidence="2 3" key="1">
    <citation type="submission" date="2017-04" db="EMBL/GenBank/DDBJ databases">
        <authorList>
            <person name="Afonso C.L."/>
            <person name="Miller P.J."/>
            <person name="Scott M.A."/>
            <person name="Spackman E."/>
            <person name="Goraichik I."/>
            <person name="Dimitrov K.M."/>
            <person name="Suarez D.L."/>
            <person name="Swayne D.E."/>
        </authorList>
    </citation>
    <scope>NUCLEOTIDE SEQUENCE [LARGE SCALE GENOMIC DNA]</scope>
    <source>
        <strain evidence="2 3">DSM 22418</strain>
    </source>
</reference>
<evidence type="ECO:0000313" key="3">
    <source>
        <dbReference type="Proteomes" id="UP000192980"/>
    </source>
</evidence>
<dbReference type="GO" id="GO:0008999">
    <property type="term" value="F:protein-N-terminal-alanine acetyltransferase activity"/>
    <property type="evidence" value="ECO:0007669"/>
    <property type="project" value="TreeGrafter"/>
</dbReference>